<evidence type="ECO:0000256" key="3">
    <source>
        <dbReference type="ARBA" id="ARBA00015281"/>
    </source>
</evidence>
<dbReference type="InterPro" id="IPR008816">
    <property type="entry name" value="Gly_zipper_2TM_dom"/>
</dbReference>
<keyword evidence="8" id="KW-1185">Reference proteome</keyword>
<dbReference type="EMBL" id="SDPT01000002">
    <property type="protein sequence ID" value="RXZ31849.1"/>
    <property type="molecule type" value="Genomic_DNA"/>
</dbReference>
<evidence type="ECO:0000313" key="8">
    <source>
        <dbReference type="Proteomes" id="UP000292347"/>
    </source>
</evidence>
<dbReference type="PANTHER" id="PTHR35603:SF2">
    <property type="entry name" value="OUTER MEMBRANE LIPOPROTEIN"/>
    <property type="match status" value="1"/>
</dbReference>
<comment type="similarity">
    <text evidence="2">Belongs to the rickettsiale 17 kDa surface antigen family.</text>
</comment>
<dbReference type="PANTHER" id="PTHR35603">
    <property type="match status" value="1"/>
</dbReference>
<evidence type="ECO:0000256" key="4">
    <source>
        <dbReference type="ARBA" id="ARBA00023136"/>
    </source>
</evidence>
<gene>
    <name evidence="7" type="ORF">EO081_11665</name>
</gene>
<dbReference type="RefSeq" id="WP_129342080.1">
    <property type="nucleotide sequence ID" value="NZ_JACIDD010000002.1"/>
</dbReference>
<keyword evidence="4" id="KW-0472">Membrane</keyword>
<accession>A0A4Q2IUG8</accession>
<dbReference type="Pfam" id="PF05433">
    <property type="entry name" value="Rick_17kDa_Anti"/>
    <property type="match status" value="1"/>
</dbReference>
<evidence type="ECO:0000256" key="1">
    <source>
        <dbReference type="ARBA" id="ARBA00004459"/>
    </source>
</evidence>
<evidence type="ECO:0000256" key="5">
    <source>
        <dbReference type="ARBA" id="ARBA00023288"/>
    </source>
</evidence>
<evidence type="ECO:0000256" key="2">
    <source>
        <dbReference type="ARBA" id="ARBA00008681"/>
    </source>
</evidence>
<evidence type="ECO:0000259" key="6">
    <source>
        <dbReference type="Pfam" id="PF05433"/>
    </source>
</evidence>
<dbReference type="Proteomes" id="UP000292347">
    <property type="component" value="Unassembled WGS sequence"/>
</dbReference>
<reference evidence="7 8" key="1">
    <citation type="submission" date="2019-01" db="EMBL/GenBank/DDBJ databases">
        <title>Sphingomonas mucosissima sp. nov. and Sphingomonas desiccabilis sp. nov., from biological soil crusts in the Colorado Plateau, USA.</title>
        <authorList>
            <person name="Zhu D."/>
        </authorList>
    </citation>
    <scope>NUCLEOTIDE SEQUENCE [LARGE SCALE GENOMIC DNA]</scope>
    <source>
        <strain evidence="7 8">CP1D</strain>
    </source>
</reference>
<feature type="domain" description="Glycine zipper 2TM" evidence="6">
    <location>
        <begin position="80"/>
        <end position="120"/>
    </location>
</feature>
<keyword evidence="5" id="KW-0449">Lipoprotein</keyword>
<comment type="subcellular location">
    <subcellularLocation>
        <location evidence="1">Cell outer membrane</location>
        <topology evidence="1">Lipid-anchor</topology>
    </subcellularLocation>
</comment>
<comment type="caution">
    <text evidence="7">The sequence shown here is derived from an EMBL/GenBank/DDBJ whole genome shotgun (WGS) entry which is preliminary data.</text>
</comment>
<name>A0A4Q2IUG8_9SPHN</name>
<proteinExistence type="inferred from homology"/>
<dbReference type="AlphaFoldDB" id="A0A4Q2IUG8"/>
<organism evidence="7 8">
    <name type="scientific">Sphingomonas desiccabilis</name>
    <dbReference type="NCBI Taxonomy" id="429134"/>
    <lineage>
        <taxon>Bacteria</taxon>
        <taxon>Pseudomonadati</taxon>
        <taxon>Pseudomonadota</taxon>
        <taxon>Alphaproteobacteria</taxon>
        <taxon>Sphingomonadales</taxon>
        <taxon>Sphingomonadaceae</taxon>
        <taxon>Sphingomonas</taxon>
    </lineage>
</organism>
<protein>
    <recommendedName>
        <fullName evidence="3">17 kDa surface antigen</fullName>
    </recommendedName>
</protein>
<dbReference type="InterPro" id="IPR051407">
    <property type="entry name" value="Bact_OM_lipoprot/Surf_antigen"/>
</dbReference>
<sequence length="130" mass="14361">MFKKLSLAGAALAMGFTALVPTAPAVAQSRHYYGDRHYDRGYDRGYDRRYDRGYDRRSYRGYDRRYYNNRNYRRCDNGDGGTVIGAVAGGLLGNQVAGRGDRLLGTVLGGAVGAIAGRAIDRSDSPRRCR</sequence>
<dbReference type="GO" id="GO:0009279">
    <property type="term" value="C:cell outer membrane"/>
    <property type="evidence" value="ECO:0007669"/>
    <property type="project" value="UniProtKB-SubCell"/>
</dbReference>
<evidence type="ECO:0000313" key="7">
    <source>
        <dbReference type="EMBL" id="RXZ31849.1"/>
    </source>
</evidence>